<protein>
    <submittedName>
        <fullName evidence="1">Uncharacterized protein</fullName>
    </submittedName>
</protein>
<accession>A0AAF1KCE2</accession>
<organism evidence="1 2">
    <name type="scientific">Rhizobium tumorigenes</name>
    <dbReference type="NCBI Taxonomy" id="2041385"/>
    <lineage>
        <taxon>Bacteria</taxon>
        <taxon>Pseudomonadati</taxon>
        <taxon>Pseudomonadota</taxon>
        <taxon>Alphaproteobacteria</taxon>
        <taxon>Hyphomicrobiales</taxon>
        <taxon>Rhizobiaceae</taxon>
        <taxon>Rhizobium/Agrobacterium group</taxon>
        <taxon>Rhizobium</taxon>
    </lineage>
</organism>
<proteinExistence type="predicted"/>
<reference evidence="1 2" key="1">
    <citation type="journal article" date="2018" name="Sci. Rep.">
        <title>Rhizobium tumorigenes sp. nov., a novel plant tumorigenic bacterium isolated from cane gall tumors on thornless blackberry.</title>
        <authorList>
            <person name="Kuzmanovi N."/>
            <person name="Smalla K."/>
            <person name="Gronow S."/>
            <person name="PuBawska J."/>
        </authorList>
    </citation>
    <scope>NUCLEOTIDE SEQUENCE [LARGE SCALE GENOMIC DNA]</scope>
    <source>
        <strain evidence="1 2">1078</strain>
    </source>
</reference>
<dbReference type="RefSeq" id="WP_111220359.1">
    <property type="nucleotide sequence ID" value="NZ_CP117255.1"/>
</dbReference>
<evidence type="ECO:0000313" key="2">
    <source>
        <dbReference type="Proteomes" id="UP000249499"/>
    </source>
</evidence>
<sequence>MTIRSRPIHCGFETLRQANASLRGLHGYRRLEATNEQITARGTGTSSRLVRPTTMFAEFRAS</sequence>
<dbReference type="EMBL" id="CP117255">
    <property type="protein sequence ID" value="WFR96261.1"/>
    <property type="molecule type" value="Genomic_DNA"/>
</dbReference>
<dbReference type="KEGG" id="rtu:PR017_03735"/>
<evidence type="ECO:0000313" key="1">
    <source>
        <dbReference type="EMBL" id="WFR96261.1"/>
    </source>
</evidence>
<gene>
    <name evidence="1" type="ORF">PR017_03735</name>
</gene>
<reference evidence="2" key="2">
    <citation type="journal article" date="2023" name="MicrobiologyOpen">
        <title>Genomics of the tumorigenes clade of the family Rhizobiaceae and description of Rhizobium rhododendri sp. nov.</title>
        <authorList>
            <person name="Kuzmanovic N."/>
            <person name="diCenzo G.C."/>
            <person name="Bunk B."/>
            <person name="Sproeer C."/>
            <person name="Fruehling A."/>
            <person name="Neumann-Schaal M."/>
            <person name="Overmann J."/>
            <person name="Smalla K."/>
        </authorList>
    </citation>
    <scope>NUCLEOTIDE SEQUENCE [LARGE SCALE GENOMIC DNA]</scope>
    <source>
        <strain evidence="2">1078</strain>
    </source>
</reference>
<dbReference type="Proteomes" id="UP000249499">
    <property type="component" value="Chromosome"/>
</dbReference>
<dbReference type="AlphaFoldDB" id="A0AAF1KCE2"/>
<keyword evidence="2" id="KW-1185">Reference proteome</keyword>
<name>A0AAF1KCE2_9HYPH</name>